<reference evidence="2 3" key="1">
    <citation type="journal article" date="2014" name="PLoS ONE">
        <title>Global Analysis of Gene Expression Profiles in Physic Nut (Jatropha curcas L.) Seedlings Exposed to Salt Stress.</title>
        <authorList>
            <person name="Zhang L."/>
            <person name="Zhang C."/>
            <person name="Wu P."/>
            <person name="Chen Y."/>
            <person name="Li M."/>
            <person name="Jiang H."/>
            <person name="Wu G."/>
        </authorList>
    </citation>
    <scope>NUCLEOTIDE SEQUENCE [LARGE SCALE GENOMIC DNA]</scope>
    <source>
        <strain evidence="3">cv. GZQX0401</strain>
        <tissue evidence="2">Young leaves</tissue>
    </source>
</reference>
<evidence type="ECO:0000313" key="2">
    <source>
        <dbReference type="EMBL" id="KDP20628.1"/>
    </source>
</evidence>
<evidence type="ECO:0000313" key="3">
    <source>
        <dbReference type="Proteomes" id="UP000027138"/>
    </source>
</evidence>
<feature type="region of interest" description="Disordered" evidence="1">
    <location>
        <begin position="198"/>
        <end position="234"/>
    </location>
</feature>
<evidence type="ECO:0008006" key="4">
    <source>
        <dbReference type="Google" id="ProtNLM"/>
    </source>
</evidence>
<dbReference type="AlphaFoldDB" id="A0A067JCZ9"/>
<evidence type="ECO:0000256" key="1">
    <source>
        <dbReference type="SAM" id="MobiDB-lite"/>
    </source>
</evidence>
<dbReference type="EMBL" id="KK915707">
    <property type="protein sequence ID" value="KDP20628.1"/>
    <property type="molecule type" value="Genomic_DNA"/>
</dbReference>
<feature type="compositionally biased region" description="Acidic residues" evidence="1">
    <location>
        <begin position="205"/>
        <end position="214"/>
    </location>
</feature>
<keyword evidence="3" id="KW-1185">Reference proteome</keyword>
<accession>A0A067JCZ9</accession>
<gene>
    <name evidence="2" type="ORF">JCGZ_03960</name>
</gene>
<sequence>MTLTPVDYAVITGLRFTGPAPPLDARYQMATLGAQLVCSLLGVTSQTRYTVQGCMSYEMVFRFWAERIRTRLEAWRELPEEARPAAPAYTREERDQAARERVFDTPVALSQRRIPHAPPRHMCLLEGLTREDLEVPAQRYQEICQRFGFARSYIGWLCSEWHELELENGGLRRHQSRQSSAVSRLQAEVERLRRKLEVEGIPLDSSDEDEDGSSDEVPLSPSPSVAAGPSRRRQ</sequence>
<name>A0A067JCZ9_JATCU</name>
<protein>
    <recommendedName>
        <fullName evidence="4">Aminotransferase-like plant mobile domain-containing protein</fullName>
    </recommendedName>
</protein>
<organism evidence="2 3">
    <name type="scientific">Jatropha curcas</name>
    <name type="common">Barbados nut</name>
    <dbReference type="NCBI Taxonomy" id="180498"/>
    <lineage>
        <taxon>Eukaryota</taxon>
        <taxon>Viridiplantae</taxon>
        <taxon>Streptophyta</taxon>
        <taxon>Embryophyta</taxon>
        <taxon>Tracheophyta</taxon>
        <taxon>Spermatophyta</taxon>
        <taxon>Magnoliopsida</taxon>
        <taxon>eudicotyledons</taxon>
        <taxon>Gunneridae</taxon>
        <taxon>Pentapetalae</taxon>
        <taxon>rosids</taxon>
        <taxon>fabids</taxon>
        <taxon>Malpighiales</taxon>
        <taxon>Euphorbiaceae</taxon>
        <taxon>Crotonoideae</taxon>
        <taxon>Jatropheae</taxon>
        <taxon>Jatropha</taxon>
    </lineage>
</organism>
<dbReference type="Proteomes" id="UP000027138">
    <property type="component" value="Unassembled WGS sequence"/>
</dbReference>
<proteinExistence type="predicted"/>
<dbReference type="OrthoDB" id="625601at2759"/>